<dbReference type="OrthoDB" id="5115021at2"/>
<dbReference type="HOGENOM" id="CLU_095637_0_0_14"/>
<reference evidence="2 3" key="1">
    <citation type="journal article" date="2013" name="J. Mol. Microbiol. Biotechnol.">
        <title>Analysis of the Complete Genomes of Acholeplasma brassicae , A. palmae and A. laidlawii and Their Comparison to the Obligate Parasites from ' Candidatus Phytoplasma'.</title>
        <authorList>
            <person name="Kube M."/>
            <person name="Siewert C."/>
            <person name="Migdoll A.M."/>
            <person name="Duduk B."/>
            <person name="Holz S."/>
            <person name="Rabus R."/>
            <person name="Seemuller E."/>
            <person name="Mitrovic J."/>
            <person name="Muller I."/>
            <person name="Buttner C."/>
            <person name="Reinhardt R."/>
        </authorList>
    </citation>
    <scope>NUCLEOTIDE SEQUENCE [LARGE SCALE GENOMIC DNA]</scope>
    <source>
        <strain evidence="2 3">J233</strain>
    </source>
</reference>
<dbReference type="KEGG" id="apal:BN85403170"/>
<organism evidence="2 3">
    <name type="scientific">Alteracholeplasma palmae (strain ATCC 49389 / J233)</name>
    <name type="common">Acholeplasma palmae</name>
    <dbReference type="NCBI Taxonomy" id="1318466"/>
    <lineage>
        <taxon>Bacteria</taxon>
        <taxon>Bacillati</taxon>
        <taxon>Mycoplasmatota</taxon>
        <taxon>Mollicutes</taxon>
        <taxon>Acholeplasmatales</taxon>
        <taxon>Acholeplasmataceae</taxon>
        <taxon>Acholeplasma</taxon>
    </lineage>
</organism>
<keyword evidence="3" id="KW-1185">Reference proteome</keyword>
<feature type="domain" description="Anti-bacteriophage protein A/HamA C-terminal" evidence="1">
    <location>
        <begin position="56"/>
        <end position="241"/>
    </location>
</feature>
<evidence type="ECO:0000259" key="1">
    <source>
        <dbReference type="Pfam" id="PF08878"/>
    </source>
</evidence>
<dbReference type="Proteomes" id="UP000032740">
    <property type="component" value="Chromosome"/>
</dbReference>
<accession>U4KJY1</accession>
<protein>
    <recommendedName>
        <fullName evidence="1">Anti-bacteriophage protein A/HamA C-terminal domain-containing protein</fullName>
    </recommendedName>
</protein>
<name>U4KJY1_ALTPJ</name>
<dbReference type="RefSeq" id="WP_026656129.1">
    <property type="nucleotide sequence ID" value="NC_022538.1"/>
</dbReference>
<dbReference type="Pfam" id="PF08878">
    <property type="entry name" value="HamA"/>
    <property type="match status" value="1"/>
</dbReference>
<dbReference type="AlphaFoldDB" id="U4KJY1"/>
<evidence type="ECO:0000313" key="2">
    <source>
        <dbReference type="EMBL" id="CCV63894.1"/>
    </source>
</evidence>
<gene>
    <name evidence="2" type="ORF">BN85403170</name>
</gene>
<evidence type="ECO:0000313" key="3">
    <source>
        <dbReference type="Proteomes" id="UP000032740"/>
    </source>
</evidence>
<sequence length="255" mass="30006">MGLKMDYENDEVSFIDTSGIVKKLIIYKIMIKDFIKYKRIIDENLISISEGDTQYDIEYTKKRILSFLKSKTKKQRIGSIAEFFMHLFLQQLEFTRECLFSNLEENSLKKGFDGLYTKKKSFWIAESKSSETSENLHSDNIKRAVTDLNDKILGRTNNDPFRNAVHHIKAARDNYNKGLIKIIRLISVEYSRGEFRTASEYNIIPVSTLYIYNNQTNEDLKKAIVKIVEKYTFKEIIVICFDNHIYDDFMKYLEG</sequence>
<dbReference type="STRING" id="1318466.BN85403170"/>
<dbReference type="InterPro" id="IPR014976">
    <property type="entry name" value="AbpA_HamA_C"/>
</dbReference>
<dbReference type="EMBL" id="FO681347">
    <property type="protein sequence ID" value="CCV63894.1"/>
    <property type="molecule type" value="Genomic_DNA"/>
</dbReference>
<proteinExistence type="predicted"/>